<name>A0A6A6UEW2_9PEZI</name>
<keyword evidence="3" id="KW-0732">Signal</keyword>
<feature type="chain" id="PRO_5025465704" description="Mid2 domain-containing protein" evidence="3">
    <location>
        <begin position="22"/>
        <end position="238"/>
    </location>
</feature>
<feature type="transmembrane region" description="Helical" evidence="2">
    <location>
        <begin position="184"/>
        <end position="206"/>
    </location>
</feature>
<sequence>MEARLLLSVLSVSTFIFPSRATCYWPDGTATSSAYAPCSNNLPEGVASMCYQAFDGDICRPDGLVTNGQTMFRGGCTNPNFSSLGCANLCLFLQNPSVTECTDGSYCCNVLGRTQPNSTCCAAGLGVNLPLTATLGQTATQSSTITPSTATASQTTSRTTSHTVSATATQSPSNSGKISTASEIGAIVGPVCSVLGLLWAVGFGIWRHKKKQKKQRELDMQNSHWSSFEPISMRRVDY</sequence>
<dbReference type="EMBL" id="MU004234">
    <property type="protein sequence ID" value="KAF2670101.1"/>
    <property type="molecule type" value="Genomic_DNA"/>
</dbReference>
<accession>A0A6A6UEW2</accession>
<feature type="compositionally biased region" description="Low complexity" evidence="1">
    <location>
        <begin position="140"/>
        <end position="171"/>
    </location>
</feature>
<proteinExistence type="predicted"/>
<gene>
    <name evidence="4" type="ORF">BT63DRAFT_454281</name>
</gene>
<evidence type="ECO:0000313" key="4">
    <source>
        <dbReference type="EMBL" id="KAF2670101.1"/>
    </source>
</evidence>
<keyword evidence="2" id="KW-0812">Transmembrane</keyword>
<organism evidence="4 5">
    <name type="scientific">Microthyrium microscopicum</name>
    <dbReference type="NCBI Taxonomy" id="703497"/>
    <lineage>
        <taxon>Eukaryota</taxon>
        <taxon>Fungi</taxon>
        <taxon>Dikarya</taxon>
        <taxon>Ascomycota</taxon>
        <taxon>Pezizomycotina</taxon>
        <taxon>Dothideomycetes</taxon>
        <taxon>Dothideomycetes incertae sedis</taxon>
        <taxon>Microthyriales</taxon>
        <taxon>Microthyriaceae</taxon>
        <taxon>Microthyrium</taxon>
    </lineage>
</organism>
<keyword evidence="2" id="KW-1133">Transmembrane helix</keyword>
<feature type="region of interest" description="Disordered" evidence="1">
    <location>
        <begin position="140"/>
        <end position="176"/>
    </location>
</feature>
<evidence type="ECO:0008006" key="6">
    <source>
        <dbReference type="Google" id="ProtNLM"/>
    </source>
</evidence>
<dbReference type="AlphaFoldDB" id="A0A6A6UEW2"/>
<feature type="signal peptide" evidence="3">
    <location>
        <begin position="1"/>
        <end position="21"/>
    </location>
</feature>
<evidence type="ECO:0000313" key="5">
    <source>
        <dbReference type="Proteomes" id="UP000799302"/>
    </source>
</evidence>
<evidence type="ECO:0000256" key="2">
    <source>
        <dbReference type="SAM" id="Phobius"/>
    </source>
</evidence>
<dbReference type="Proteomes" id="UP000799302">
    <property type="component" value="Unassembled WGS sequence"/>
</dbReference>
<keyword evidence="5" id="KW-1185">Reference proteome</keyword>
<dbReference type="OrthoDB" id="3783580at2759"/>
<protein>
    <recommendedName>
        <fullName evidence="6">Mid2 domain-containing protein</fullName>
    </recommendedName>
</protein>
<reference evidence="4" key="1">
    <citation type="journal article" date="2020" name="Stud. Mycol.">
        <title>101 Dothideomycetes genomes: a test case for predicting lifestyles and emergence of pathogens.</title>
        <authorList>
            <person name="Haridas S."/>
            <person name="Albert R."/>
            <person name="Binder M."/>
            <person name="Bloem J."/>
            <person name="Labutti K."/>
            <person name="Salamov A."/>
            <person name="Andreopoulos B."/>
            <person name="Baker S."/>
            <person name="Barry K."/>
            <person name="Bills G."/>
            <person name="Bluhm B."/>
            <person name="Cannon C."/>
            <person name="Castanera R."/>
            <person name="Culley D."/>
            <person name="Daum C."/>
            <person name="Ezra D."/>
            <person name="Gonzalez J."/>
            <person name="Henrissat B."/>
            <person name="Kuo A."/>
            <person name="Liang C."/>
            <person name="Lipzen A."/>
            <person name="Lutzoni F."/>
            <person name="Magnuson J."/>
            <person name="Mondo S."/>
            <person name="Nolan M."/>
            <person name="Ohm R."/>
            <person name="Pangilinan J."/>
            <person name="Park H.-J."/>
            <person name="Ramirez L."/>
            <person name="Alfaro M."/>
            <person name="Sun H."/>
            <person name="Tritt A."/>
            <person name="Yoshinaga Y."/>
            <person name="Zwiers L.-H."/>
            <person name="Turgeon B."/>
            <person name="Goodwin S."/>
            <person name="Spatafora J."/>
            <person name="Crous P."/>
            <person name="Grigoriev I."/>
        </authorList>
    </citation>
    <scope>NUCLEOTIDE SEQUENCE</scope>
    <source>
        <strain evidence="4">CBS 115976</strain>
    </source>
</reference>
<keyword evidence="2" id="KW-0472">Membrane</keyword>
<evidence type="ECO:0000256" key="1">
    <source>
        <dbReference type="SAM" id="MobiDB-lite"/>
    </source>
</evidence>
<evidence type="ECO:0000256" key="3">
    <source>
        <dbReference type="SAM" id="SignalP"/>
    </source>
</evidence>